<dbReference type="Gene3D" id="3.40.50.720">
    <property type="entry name" value="NAD(P)-binding Rossmann-like Domain"/>
    <property type="match status" value="1"/>
</dbReference>
<proteinExistence type="predicted"/>
<evidence type="ECO:0000259" key="2">
    <source>
        <dbReference type="PROSITE" id="PS51664"/>
    </source>
</evidence>
<evidence type="ECO:0000313" key="4">
    <source>
        <dbReference type="Proteomes" id="UP000269198"/>
    </source>
</evidence>
<reference evidence="3 4" key="1">
    <citation type="submission" date="2018-11" db="EMBL/GenBank/DDBJ databases">
        <title>The genome draft of YIM 96095.</title>
        <authorList>
            <person name="Tang S.-K."/>
            <person name="Chunyu W.-X."/>
            <person name="Feng Y.-Z."/>
        </authorList>
    </citation>
    <scope>NUCLEOTIDE SEQUENCE [LARGE SCALE GENOMIC DNA]</scope>
    <source>
        <strain evidence="3 4">YIM 96095</strain>
    </source>
</reference>
<dbReference type="Pfam" id="PF02624">
    <property type="entry name" value="YcaO"/>
    <property type="match status" value="1"/>
</dbReference>
<feature type="region of interest" description="Disordered" evidence="1">
    <location>
        <begin position="87"/>
        <end position="106"/>
    </location>
</feature>
<dbReference type="Proteomes" id="UP000269198">
    <property type="component" value="Unassembled WGS sequence"/>
</dbReference>
<dbReference type="NCBIfam" id="TIGR03604">
    <property type="entry name" value="TOMM_cyclo_SagD"/>
    <property type="match status" value="1"/>
</dbReference>
<dbReference type="InterPro" id="IPR003776">
    <property type="entry name" value="YcaO-like_dom"/>
</dbReference>
<sequence>MAETSDPWLLVLGEGTLADAVRALPEAHGRGARRSGAPTLVVPVSDHWVADHDKTRERCRQRGLTMLPVRTELGRVVLGPLERPGKPGCSRCADARRDRAREDDESAGLRAIRERHGAELSATSSALLTTLSGTMVASLVAQETELRAAGRDTSTREALLLLDLRTLEVTRHPFLPDPRCVMCSRPRRTAVPDPVPTSRPKSAPDHYRVGGQPDPDTLADVYVDAEAGLVRRVEQDTSGGYVLTRAPFGLRDNHRRRRAEFGYGRTRTRPEGRSTAICEALERYAGLQQGEEPQLVRAAYVDVADRTLDLGLVGWHPEESYADPDFPYPRFDPKRQRDWVRGYSLTGERPVLVPERLAYYGPHPRGSRREGILFETSNGSALGSCPEEAALHGILEFVERDAFLVTWHAGLRMPRVDPDSATDRAIPMVVHELGRRTGYHVTILDITMEQGIPCALAVAVRDGDDPDRPKAACAVGSHLIAERAVRDALAELGATLDTLPTAYANNRERVEAMVEDPAHVREMSDHSLLYADERSFDRFAFLTEPTATLSMNEAFGASRPVIAHHDLRDDLSALLERFTETGLDVVMVDQTTVELTRADLRCVKVFVPGMLPMTFGHRNRRLSGVPRLREVPALLGHTDRPLLDSELNPYPHPFPFS</sequence>
<keyword evidence="4" id="KW-1185">Reference proteome</keyword>
<dbReference type="Gene3D" id="3.30.40.250">
    <property type="match status" value="1"/>
</dbReference>
<feature type="compositionally biased region" description="Basic and acidic residues" evidence="1">
    <location>
        <begin position="93"/>
        <end position="102"/>
    </location>
</feature>
<dbReference type="Gene3D" id="3.30.1330.230">
    <property type="match status" value="1"/>
</dbReference>
<evidence type="ECO:0000256" key="1">
    <source>
        <dbReference type="SAM" id="MobiDB-lite"/>
    </source>
</evidence>
<feature type="region of interest" description="Disordered" evidence="1">
    <location>
        <begin position="190"/>
        <end position="215"/>
    </location>
</feature>
<dbReference type="AlphaFoldDB" id="A0A3N0E4C1"/>
<organism evidence="3 4">
    <name type="scientific">Halostreptopolyspora alba</name>
    <dbReference type="NCBI Taxonomy" id="2487137"/>
    <lineage>
        <taxon>Bacteria</taxon>
        <taxon>Bacillati</taxon>
        <taxon>Actinomycetota</taxon>
        <taxon>Actinomycetes</taxon>
        <taxon>Streptosporangiales</taxon>
        <taxon>Nocardiopsidaceae</taxon>
        <taxon>Halostreptopolyspora</taxon>
    </lineage>
</organism>
<protein>
    <recommendedName>
        <fullName evidence="2">YcaO domain-containing protein</fullName>
    </recommendedName>
</protein>
<dbReference type="Gene3D" id="3.30.160.660">
    <property type="match status" value="1"/>
</dbReference>
<feature type="domain" description="YcaO" evidence="2">
    <location>
        <begin position="262"/>
        <end position="655"/>
    </location>
</feature>
<dbReference type="PANTHER" id="PTHR37809:SF1">
    <property type="entry name" value="RIBOSOMAL PROTEIN S12 METHYLTHIOTRANSFERASE ACCESSORY FACTOR YCAO"/>
    <property type="match status" value="1"/>
</dbReference>
<dbReference type="InterPro" id="IPR022291">
    <property type="entry name" value="Bacteriocin_synth_cyclodeHase"/>
</dbReference>
<evidence type="ECO:0000313" key="3">
    <source>
        <dbReference type="EMBL" id="RNL82702.1"/>
    </source>
</evidence>
<dbReference type="PROSITE" id="PS51664">
    <property type="entry name" value="YCAO"/>
    <property type="match status" value="1"/>
</dbReference>
<dbReference type="EMBL" id="RJMB01000021">
    <property type="protein sequence ID" value="RNL82702.1"/>
    <property type="molecule type" value="Genomic_DNA"/>
</dbReference>
<gene>
    <name evidence="3" type="ORF">EFW17_18650</name>
</gene>
<dbReference type="NCBIfam" id="TIGR03882">
    <property type="entry name" value="cyclo_dehyd_2"/>
    <property type="match status" value="1"/>
</dbReference>
<dbReference type="OrthoDB" id="2379922at2"/>
<name>A0A3N0E4C1_9ACTN</name>
<dbReference type="InterPro" id="IPR027624">
    <property type="entry name" value="TOMM_cyclo_SagD"/>
</dbReference>
<dbReference type="PANTHER" id="PTHR37809">
    <property type="entry name" value="RIBOSOMAL PROTEIN S12 METHYLTHIOTRANSFERASE ACCESSORY FACTOR YCAO"/>
    <property type="match status" value="1"/>
</dbReference>
<comment type="caution">
    <text evidence="3">The sequence shown here is derived from an EMBL/GenBank/DDBJ whole genome shotgun (WGS) entry which is preliminary data.</text>
</comment>
<dbReference type="RefSeq" id="WP_123202697.1">
    <property type="nucleotide sequence ID" value="NZ_RJMB01000021.1"/>
</dbReference>
<accession>A0A3N0E4C1</accession>